<dbReference type="Pfam" id="PF03382">
    <property type="entry name" value="DUF285"/>
    <property type="match status" value="1"/>
</dbReference>
<dbReference type="InterPro" id="IPR005046">
    <property type="entry name" value="DUF285"/>
</dbReference>
<evidence type="ECO:0000313" key="3">
    <source>
        <dbReference type="Proteomes" id="UP000030649"/>
    </source>
</evidence>
<reference evidence="2 3" key="1">
    <citation type="journal article" date="2013" name="PLoS ONE">
        <title>Assembly-driven community genomics of a hypersaline microbial ecosystem.</title>
        <authorList>
            <person name="Podell S."/>
            <person name="Ugalde J.A."/>
            <person name="Narasingarao P."/>
            <person name="Banfield J.F."/>
            <person name="Heidelberg K.B."/>
            <person name="Allen E.E."/>
        </authorList>
    </citation>
    <scope>NUCLEOTIDE SEQUENCE [LARGE SCALE GENOMIC DNA]</scope>
    <source>
        <strain evidence="3">J07HQW1</strain>
    </source>
</reference>
<dbReference type="EMBL" id="KE356560">
    <property type="protein sequence ID" value="ERG92155.1"/>
    <property type="molecule type" value="Genomic_DNA"/>
</dbReference>
<dbReference type="Proteomes" id="UP000030649">
    <property type="component" value="Unassembled WGS sequence"/>
</dbReference>
<dbReference type="AlphaFoldDB" id="U1N674"/>
<proteinExistence type="predicted"/>
<evidence type="ECO:0000256" key="1">
    <source>
        <dbReference type="SAM" id="MobiDB-lite"/>
    </source>
</evidence>
<protein>
    <submittedName>
        <fullName evidence="2">Uncharacterized protein</fullName>
    </submittedName>
</protein>
<gene>
    <name evidence="2" type="ORF">J07HQW1_02190</name>
</gene>
<accession>U1N674</accession>
<organism evidence="2 3">
    <name type="scientific">Haloquadratum walsbyi J07HQW1</name>
    <dbReference type="NCBI Taxonomy" id="1238424"/>
    <lineage>
        <taxon>Archaea</taxon>
        <taxon>Methanobacteriati</taxon>
        <taxon>Methanobacteriota</taxon>
        <taxon>Stenosarchaea group</taxon>
        <taxon>Halobacteria</taxon>
        <taxon>Halobacteriales</taxon>
        <taxon>Haloferacaceae</taxon>
        <taxon>Haloquadratum</taxon>
    </lineage>
</organism>
<feature type="region of interest" description="Disordered" evidence="1">
    <location>
        <begin position="116"/>
        <end position="136"/>
    </location>
</feature>
<dbReference type="PROSITE" id="PS51257">
    <property type="entry name" value="PROKAR_LIPOPROTEIN"/>
    <property type="match status" value="1"/>
</dbReference>
<dbReference type="STRING" id="1238424.J07HQW1_02190"/>
<name>U1N674_9EURY</name>
<evidence type="ECO:0000313" key="2">
    <source>
        <dbReference type="EMBL" id="ERG92155.1"/>
    </source>
</evidence>
<dbReference type="HOGENOM" id="CLU_1870692_0_0_2"/>
<sequence length="136" mass="14675">MPDRRQFITGIAGISVAGIAGCSASEETETAEEQASVVLPPDSSDLFRSRDLSAHNFAESSFTEDQVGTDVSEFDLENADTSSVTNMQGMFVSCQSFNQDIGGWCVEQINFKPSNFDESAGFEGDDAKQPNWGEPC</sequence>